<sequence length="170" mass="18649">MRVAWLPNVEDTLNLPPNFELSRVPYITFTTTNTTNAAPLLLHLSGHARECVFGIPKNGDLGYLNPPKDVRSRVETHFEDACARHAKGLPVACSSKAEVVVAVIVGDLASHFELIDPQGPEYVKVVGLEHGFALGDVGPLFRCVTPHDPSRDYIGFKEFRPPDDRASCKS</sequence>
<comment type="caution">
    <text evidence="1">The sequence shown here is derived from an EMBL/GenBank/DDBJ whole genome shotgun (WGS) entry which is preliminary data.</text>
</comment>
<evidence type="ECO:0000313" key="1">
    <source>
        <dbReference type="EMBL" id="KAK7321148.1"/>
    </source>
</evidence>
<protein>
    <submittedName>
        <fullName evidence="1">Uncharacterized protein</fullName>
    </submittedName>
</protein>
<accession>A0AAN9KRW6</accession>
<evidence type="ECO:0000313" key="2">
    <source>
        <dbReference type="Proteomes" id="UP001367508"/>
    </source>
</evidence>
<proteinExistence type="predicted"/>
<dbReference type="AlphaFoldDB" id="A0AAN9KRW6"/>
<name>A0AAN9KRW6_CANGL</name>
<organism evidence="1 2">
    <name type="scientific">Canavalia gladiata</name>
    <name type="common">Sword bean</name>
    <name type="synonym">Dolichos gladiatus</name>
    <dbReference type="NCBI Taxonomy" id="3824"/>
    <lineage>
        <taxon>Eukaryota</taxon>
        <taxon>Viridiplantae</taxon>
        <taxon>Streptophyta</taxon>
        <taxon>Embryophyta</taxon>
        <taxon>Tracheophyta</taxon>
        <taxon>Spermatophyta</taxon>
        <taxon>Magnoliopsida</taxon>
        <taxon>eudicotyledons</taxon>
        <taxon>Gunneridae</taxon>
        <taxon>Pentapetalae</taxon>
        <taxon>rosids</taxon>
        <taxon>fabids</taxon>
        <taxon>Fabales</taxon>
        <taxon>Fabaceae</taxon>
        <taxon>Papilionoideae</taxon>
        <taxon>50 kb inversion clade</taxon>
        <taxon>NPAAA clade</taxon>
        <taxon>indigoferoid/millettioid clade</taxon>
        <taxon>Phaseoleae</taxon>
        <taxon>Canavalia</taxon>
    </lineage>
</organism>
<keyword evidence="2" id="KW-1185">Reference proteome</keyword>
<gene>
    <name evidence="1" type="ORF">VNO77_31463</name>
</gene>
<dbReference type="Proteomes" id="UP001367508">
    <property type="component" value="Unassembled WGS sequence"/>
</dbReference>
<reference evidence="1 2" key="1">
    <citation type="submission" date="2024-01" db="EMBL/GenBank/DDBJ databases">
        <title>The genomes of 5 underutilized Papilionoideae crops provide insights into root nodulation and disease resistanc.</title>
        <authorList>
            <person name="Jiang F."/>
        </authorList>
    </citation>
    <scope>NUCLEOTIDE SEQUENCE [LARGE SCALE GENOMIC DNA]</scope>
    <source>
        <strain evidence="1">LVBAO_FW01</strain>
        <tissue evidence="1">Leaves</tissue>
    </source>
</reference>
<dbReference type="EMBL" id="JAYMYQ010000007">
    <property type="protein sequence ID" value="KAK7321148.1"/>
    <property type="molecule type" value="Genomic_DNA"/>
</dbReference>